<dbReference type="PANTHER" id="PTHR43316">
    <property type="entry name" value="HYDROLASE, HALOACID DELAHOGENASE-RELATED"/>
    <property type="match status" value="1"/>
</dbReference>
<dbReference type="AlphaFoldDB" id="A0A6G1KWR1"/>
<keyword evidence="1" id="KW-0378">Hydrolase</keyword>
<dbReference type="InterPro" id="IPR051540">
    <property type="entry name" value="S-2-haloacid_dehalogenase"/>
</dbReference>
<dbReference type="Proteomes" id="UP000799436">
    <property type="component" value="Unassembled WGS sequence"/>
</dbReference>
<dbReference type="Gene3D" id="3.40.50.1000">
    <property type="entry name" value="HAD superfamily/HAD-like"/>
    <property type="match status" value="1"/>
</dbReference>
<dbReference type="PANTHER" id="PTHR43316:SF9">
    <property type="entry name" value="ACID DEHALOGENASE, PUTATIVE (AFU_ORTHOLOGUE AFUA_6G14460)-RELATED"/>
    <property type="match status" value="1"/>
</dbReference>
<keyword evidence="3" id="KW-1185">Reference proteome</keyword>
<dbReference type="SFLD" id="SFLDG01129">
    <property type="entry name" value="C1.5:_HAD__Beta-PGM__Phosphata"/>
    <property type="match status" value="1"/>
</dbReference>
<dbReference type="OrthoDB" id="444127at2759"/>
<organism evidence="2 3">
    <name type="scientific">Teratosphaeria nubilosa</name>
    <dbReference type="NCBI Taxonomy" id="161662"/>
    <lineage>
        <taxon>Eukaryota</taxon>
        <taxon>Fungi</taxon>
        <taxon>Dikarya</taxon>
        <taxon>Ascomycota</taxon>
        <taxon>Pezizomycotina</taxon>
        <taxon>Dothideomycetes</taxon>
        <taxon>Dothideomycetidae</taxon>
        <taxon>Mycosphaerellales</taxon>
        <taxon>Teratosphaeriaceae</taxon>
        <taxon>Teratosphaeria</taxon>
    </lineage>
</organism>
<proteinExistence type="predicted"/>
<sequence length="259" mass="28822">MAFTTASNIPFSRIKALSFDIYGTLIDWETGIADSARATALGPHLPSDHKTLMLDIEKHDTTVQREHPKRKQTEIIAEGLRRYAQELRIVATGKLSQQQVDEAAKEYASKIGEYPTFPDSVEAMKRLGKQFKLIALSNVDRTSFSQTLSGPLKGVKFDAVYTAEDIGSYKPDPANFRYLLDHVKSEFGIEQAELVHVAQSLFHDHGPASAFQMQSVWVDRKGFMGGDPGENTQEKFAYQLRVETLEELANIVEAGLGVS</sequence>
<dbReference type="Gene3D" id="1.10.150.750">
    <property type="match status" value="1"/>
</dbReference>
<protein>
    <submittedName>
        <fullName evidence="2">HAD-like protein</fullName>
    </submittedName>
</protein>
<name>A0A6G1KWR1_9PEZI</name>
<dbReference type="InterPro" id="IPR036412">
    <property type="entry name" value="HAD-like_sf"/>
</dbReference>
<dbReference type="EMBL" id="ML995902">
    <property type="protein sequence ID" value="KAF2765066.1"/>
    <property type="molecule type" value="Genomic_DNA"/>
</dbReference>
<dbReference type="PRINTS" id="PR00413">
    <property type="entry name" value="HADHALOGNASE"/>
</dbReference>
<reference evidence="2" key="1">
    <citation type="journal article" date="2020" name="Stud. Mycol.">
        <title>101 Dothideomycetes genomes: a test case for predicting lifestyles and emergence of pathogens.</title>
        <authorList>
            <person name="Haridas S."/>
            <person name="Albert R."/>
            <person name="Binder M."/>
            <person name="Bloem J."/>
            <person name="Labutti K."/>
            <person name="Salamov A."/>
            <person name="Andreopoulos B."/>
            <person name="Baker S."/>
            <person name="Barry K."/>
            <person name="Bills G."/>
            <person name="Bluhm B."/>
            <person name="Cannon C."/>
            <person name="Castanera R."/>
            <person name="Culley D."/>
            <person name="Daum C."/>
            <person name="Ezra D."/>
            <person name="Gonzalez J."/>
            <person name="Henrissat B."/>
            <person name="Kuo A."/>
            <person name="Liang C."/>
            <person name="Lipzen A."/>
            <person name="Lutzoni F."/>
            <person name="Magnuson J."/>
            <person name="Mondo S."/>
            <person name="Nolan M."/>
            <person name="Ohm R."/>
            <person name="Pangilinan J."/>
            <person name="Park H.-J."/>
            <person name="Ramirez L."/>
            <person name="Alfaro M."/>
            <person name="Sun H."/>
            <person name="Tritt A."/>
            <person name="Yoshinaga Y."/>
            <person name="Zwiers L.-H."/>
            <person name="Turgeon B."/>
            <person name="Goodwin S."/>
            <person name="Spatafora J."/>
            <person name="Crous P."/>
            <person name="Grigoriev I."/>
        </authorList>
    </citation>
    <scope>NUCLEOTIDE SEQUENCE</scope>
    <source>
        <strain evidence="2">CBS 116005</strain>
    </source>
</reference>
<accession>A0A6G1KWR1</accession>
<dbReference type="GO" id="GO:0016791">
    <property type="term" value="F:phosphatase activity"/>
    <property type="evidence" value="ECO:0007669"/>
    <property type="project" value="UniProtKB-ARBA"/>
</dbReference>
<gene>
    <name evidence="2" type="ORF">EJ03DRAFT_331332</name>
</gene>
<evidence type="ECO:0000256" key="1">
    <source>
        <dbReference type="ARBA" id="ARBA00022801"/>
    </source>
</evidence>
<dbReference type="InterPro" id="IPR023214">
    <property type="entry name" value="HAD_sf"/>
</dbReference>
<dbReference type="SFLD" id="SFLDS00003">
    <property type="entry name" value="Haloacid_Dehalogenase"/>
    <property type="match status" value="1"/>
</dbReference>
<dbReference type="Pfam" id="PF00702">
    <property type="entry name" value="Hydrolase"/>
    <property type="match status" value="1"/>
</dbReference>
<evidence type="ECO:0000313" key="2">
    <source>
        <dbReference type="EMBL" id="KAF2765066.1"/>
    </source>
</evidence>
<dbReference type="SUPFAM" id="SSF56784">
    <property type="entry name" value="HAD-like"/>
    <property type="match status" value="1"/>
</dbReference>
<evidence type="ECO:0000313" key="3">
    <source>
        <dbReference type="Proteomes" id="UP000799436"/>
    </source>
</evidence>
<dbReference type="InterPro" id="IPR006439">
    <property type="entry name" value="HAD-SF_hydro_IA"/>
</dbReference>